<evidence type="ECO:0000259" key="6">
    <source>
        <dbReference type="PROSITE" id="PS50893"/>
    </source>
</evidence>
<accession>A0AB38YCY4</accession>
<feature type="domain" description="ABC transporter" evidence="6">
    <location>
        <begin position="2"/>
        <end position="241"/>
    </location>
</feature>
<keyword evidence="1" id="KW-0813">Transport</keyword>
<dbReference type="InterPro" id="IPR017911">
    <property type="entry name" value="MacB-like_ATP-bd"/>
</dbReference>
<evidence type="ECO:0000256" key="4">
    <source>
        <dbReference type="ARBA" id="ARBA00038388"/>
    </source>
</evidence>
<keyword evidence="3 7" id="KW-0067">ATP-binding</keyword>
<feature type="compositionally biased region" description="Basic and acidic residues" evidence="5">
    <location>
        <begin position="238"/>
        <end position="249"/>
    </location>
</feature>
<gene>
    <name evidence="7" type="ORF">NFC81_10770</name>
</gene>
<dbReference type="PROSITE" id="PS00211">
    <property type="entry name" value="ABC_TRANSPORTER_1"/>
    <property type="match status" value="1"/>
</dbReference>
<keyword evidence="2" id="KW-0547">Nucleotide-binding</keyword>
<dbReference type="EMBL" id="CP101717">
    <property type="protein sequence ID" value="WLD57201.1"/>
    <property type="molecule type" value="Genomic_DNA"/>
</dbReference>
<dbReference type="InterPro" id="IPR003593">
    <property type="entry name" value="AAA+_ATPase"/>
</dbReference>
<dbReference type="FunFam" id="3.40.50.300:FF:000032">
    <property type="entry name" value="Export ABC transporter ATP-binding protein"/>
    <property type="match status" value="1"/>
</dbReference>
<dbReference type="CDD" id="cd03255">
    <property type="entry name" value="ABC_MJ0796_LolCDE_FtsE"/>
    <property type="match status" value="1"/>
</dbReference>
<dbReference type="GO" id="GO:0016887">
    <property type="term" value="F:ATP hydrolysis activity"/>
    <property type="evidence" value="ECO:0007669"/>
    <property type="project" value="InterPro"/>
</dbReference>
<dbReference type="InterPro" id="IPR015854">
    <property type="entry name" value="ABC_transpr_LolD-like"/>
</dbReference>
<evidence type="ECO:0000313" key="7">
    <source>
        <dbReference type="EMBL" id="WLD57201.1"/>
    </source>
</evidence>
<dbReference type="GO" id="GO:0022857">
    <property type="term" value="F:transmembrane transporter activity"/>
    <property type="evidence" value="ECO:0007669"/>
    <property type="project" value="UniProtKB-ARBA"/>
</dbReference>
<reference evidence="7" key="1">
    <citation type="submission" date="2022-07" db="EMBL/GenBank/DDBJ databases">
        <title>Complete genome sequence of Salinispirillum sp. LH10-3-1 capable of multiple carbohydrate inversion isolated from a soda lake.</title>
        <authorList>
            <person name="Liu J."/>
            <person name="Zhai Y."/>
            <person name="Zhang H."/>
            <person name="Yang H."/>
            <person name="Qu J."/>
            <person name="Li J."/>
        </authorList>
    </citation>
    <scope>NUCLEOTIDE SEQUENCE</scope>
    <source>
        <strain evidence="7">LH 10-3-1</strain>
    </source>
</reference>
<name>A0AB38YCY4_9GAMM</name>
<dbReference type="InterPro" id="IPR003439">
    <property type="entry name" value="ABC_transporter-like_ATP-bd"/>
</dbReference>
<evidence type="ECO:0000256" key="2">
    <source>
        <dbReference type="ARBA" id="ARBA00022741"/>
    </source>
</evidence>
<dbReference type="GO" id="GO:0005524">
    <property type="term" value="F:ATP binding"/>
    <property type="evidence" value="ECO:0007669"/>
    <property type="project" value="UniProtKB-KW"/>
</dbReference>
<protein>
    <submittedName>
        <fullName evidence="7">ABC transporter ATP-binding protein</fullName>
    </submittedName>
</protein>
<proteinExistence type="inferred from homology"/>
<dbReference type="SMART" id="SM00382">
    <property type="entry name" value="AAA"/>
    <property type="match status" value="1"/>
</dbReference>
<dbReference type="PROSITE" id="PS50893">
    <property type="entry name" value="ABC_TRANSPORTER_2"/>
    <property type="match status" value="1"/>
</dbReference>
<dbReference type="Gene3D" id="3.40.50.300">
    <property type="entry name" value="P-loop containing nucleotide triphosphate hydrolases"/>
    <property type="match status" value="1"/>
</dbReference>
<feature type="region of interest" description="Disordered" evidence="5">
    <location>
        <begin position="223"/>
        <end position="249"/>
    </location>
</feature>
<dbReference type="Pfam" id="PF00005">
    <property type="entry name" value="ABC_tran"/>
    <property type="match status" value="1"/>
</dbReference>
<dbReference type="InterPro" id="IPR017871">
    <property type="entry name" value="ABC_transporter-like_CS"/>
</dbReference>
<dbReference type="AlphaFoldDB" id="A0AB38YCY4"/>
<dbReference type="InterPro" id="IPR027417">
    <property type="entry name" value="P-loop_NTPase"/>
</dbReference>
<evidence type="ECO:0000256" key="3">
    <source>
        <dbReference type="ARBA" id="ARBA00022840"/>
    </source>
</evidence>
<organism evidence="7">
    <name type="scientific">Salinispirillum sp. LH 10-3-1</name>
    <dbReference type="NCBI Taxonomy" id="2952525"/>
    <lineage>
        <taxon>Bacteria</taxon>
        <taxon>Pseudomonadati</taxon>
        <taxon>Pseudomonadota</taxon>
        <taxon>Gammaproteobacteria</taxon>
        <taxon>Oceanospirillales</taxon>
        <taxon>Saccharospirillaceae</taxon>
        <taxon>Salinispirillum</taxon>
    </lineage>
</organism>
<dbReference type="GO" id="GO:1902495">
    <property type="term" value="C:transmembrane transporter complex"/>
    <property type="evidence" value="ECO:0007669"/>
    <property type="project" value="UniProtKB-ARBA"/>
</dbReference>
<dbReference type="SUPFAM" id="SSF52540">
    <property type="entry name" value="P-loop containing nucleoside triphosphate hydrolases"/>
    <property type="match status" value="1"/>
</dbReference>
<dbReference type="RefSeq" id="WP_304994489.1">
    <property type="nucleotide sequence ID" value="NZ_CP101717.1"/>
</dbReference>
<comment type="similarity">
    <text evidence="4">Belongs to the ABC transporter superfamily. Macrolide exporter (TC 3.A.1.122) family.</text>
</comment>
<dbReference type="GO" id="GO:0005886">
    <property type="term" value="C:plasma membrane"/>
    <property type="evidence" value="ECO:0007669"/>
    <property type="project" value="TreeGrafter"/>
</dbReference>
<feature type="compositionally biased region" description="Polar residues" evidence="5">
    <location>
        <begin position="223"/>
        <end position="237"/>
    </location>
</feature>
<evidence type="ECO:0000256" key="1">
    <source>
        <dbReference type="ARBA" id="ARBA00022448"/>
    </source>
</evidence>
<dbReference type="PANTHER" id="PTHR24220">
    <property type="entry name" value="IMPORT ATP-BINDING PROTEIN"/>
    <property type="match status" value="1"/>
</dbReference>
<evidence type="ECO:0000256" key="5">
    <source>
        <dbReference type="SAM" id="MobiDB-lite"/>
    </source>
</evidence>
<sequence length="249" mass="27146">MLALTHITKSYAVGIEQQQVLNDVSLTLNPGDFTALIGPSGSGKSTLLNICGLINQPNSGRVIWQDRDISKASLSQLTQIRRDAIGFIFQTFNLIPVMSAWDNVAYPLLLTNTSAQDIQHRVDAILDAVGLRELAHKRPDKLSGGQRQRIAIARALVKQPQLIVADEPTASLDQDTALTVTRLLKDLAQAYGSAVVVATHDDRLTPWCDRICRIEHGQLVEATSHSGTTPQNNARGKNTTEEAKPCHAE</sequence>